<dbReference type="Proteomes" id="UP000516666">
    <property type="component" value="Chromosome"/>
</dbReference>
<name>A0A7H2V6S5_9GAMM</name>
<evidence type="ECO:0000313" key="1">
    <source>
        <dbReference type="EMBL" id="QNX72058.1"/>
    </source>
</evidence>
<protein>
    <recommendedName>
        <fullName evidence="3">EVE domain-containing protein</fullName>
    </recommendedName>
</protein>
<reference evidence="2" key="1">
    <citation type="submission" date="2020-09" db="EMBL/GenBank/DDBJ databases">
        <title>Clinical and molecular characterization of Acinetobacter seifertii in Taiwan.</title>
        <authorList>
            <person name="Li L.-H."/>
            <person name="Yang Y.-S."/>
            <person name="Sun J.-R."/>
            <person name="Huang T.-W."/>
            <person name="Huang W.-C."/>
            <person name="Wang Y.-C."/>
            <person name="Kuo T.-H."/>
            <person name="Kuo S.-C."/>
            <person name="Chen T.-L."/>
        </authorList>
    </citation>
    <scope>NUCLEOTIDE SEQUENCE [LARGE SCALE GENOMIC DNA]</scope>
    <source>
        <strain evidence="2">AS39</strain>
    </source>
</reference>
<gene>
    <name evidence="1" type="ORF">IC776_16845</name>
</gene>
<dbReference type="EMBL" id="CP061646">
    <property type="protein sequence ID" value="QNX72058.1"/>
    <property type="molecule type" value="Genomic_DNA"/>
</dbReference>
<dbReference type="AlphaFoldDB" id="A0A7H2V6S5"/>
<reference evidence="1 2" key="2">
    <citation type="submission" date="2020-09" db="EMBL/GenBank/DDBJ databases">
        <authorList>
            <person name="Chen F.-J."/>
            <person name="Lee Y.-T."/>
        </authorList>
    </citation>
    <scope>NUCLEOTIDE SEQUENCE [LARGE SCALE GENOMIC DNA]</scope>
    <source>
        <strain evidence="1 2">AS39</strain>
    </source>
</reference>
<dbReference type="RefSeq" id="WP_033854112.1">
    <property type="nucleotide sequence ID" value="NZ_CP061646.1"/>
</dbReference>
<proteinExistence type="predicted"/>
<evidence type="ECO:0008006" key="3">
    <source>
        <dbReference type="Google" id="ProtNLM"/>
    </source>
</evidence>
<evidence type="ECO:0000313" key="2">
    <source>
        <dbReference type="Proteomes" id="UP000516666"/>
    </source>
</evidence>
<sequence>MKPDLLASALFNQVDESSTTPVSIRLPNLLINELEELSITLDKSKSFLINEYIKDGIRRTHELIQKHTENLPINDEREPNDFTKQKVFILNTNYSNNPEAHFEMINNQEAAAFVTGWKHLILNLREGDKVYLYQSGVGFVASGNATGDLIISDYKGQPDEKYAKKLANFKTGFKAISAKEFKKATGKGTNFRATLSEMTLHQGLKLNELIQNRLQKL</sequence>
<accession>A0A7H2V6S5</accession>
<organism evidence="1 2">
    <name type="scientific">Acinetobacter seifertii</name>
    <dbReference type="NCBI Taxonomy" id="1530123"/>
    <lineage>
        <taxon>Bacteria</taxon>
        <taxon>Pseudomonadati</taxon>
        <taxon>Pseudomonadota</taxon>
        <taxon>Gammaproteobacteria</taxon>
        <taxon>Moraxellales</taxon>
        <taxon>Moraxellaceae</taxon>
        <taxon>Acinetobacter</taxon>
        <taxon>Acinetobacter calcoaceticus/baumannii complex</taxon>
    </lineage>
</organism>